<gene>
    <name evidence="1" type="ORF">SAMN06295970_101479</name>
</gene>
<evidence type="ECO:0000313" key="1">
    <source>
        <dbReference type="EMBL" id="SMP45113.1"/>
    </source>
</evidence>
<reference evidence="1 2" key="1">
    <citation type="submission" date="2017-05" db="EMBL/GenBank/DDBJ databases">
        <authorList>
            <person name="Varghese N."/>
            <person name="Submissions S."/>
        </authorList>
    </citation>
    <scope>NUCLEOTIDE SEQUENCE [LARGE SCALE GENOMIC DNA]</scope>
    <source>
        <strain evidence="1 2">DSM 26001</strain>
    </source>
</reference>
<proteinExistence type="predicted"/>
<name>A0ABY1PSM9_9BURK</name>
<comment type="caution">
    <text evidence="1">The sequence shown here is derived from an EMBL/GenBank/DDBJ whole genome shotgun (WGS) entry which is preliminary data.</text>
</comment>
<accession>A0ABY1PSM9</accession>
<sequence length="31" mass="3823">MWKSQSNFTVLAMLYTNNPAFLKQQKYFFIY</sequence>
<evidence type="ECO:0000313" key="2">
    <source>
        <dbReference type="Proteomes" id="UP001158049"/>
    </source>
</evidence>
<keyword evidence="2" id="KW-1185">Reference proteome</keyword>
<organism evidence="1 2">
    <name type="scientific">Noviherbaspirillum suwonense</name>
    <dbReference type="NCBI Taxonomy" id="1224511"/>
    <lineage>
        <taxon>Bacteria</taxon>
        <taxon>Pseudomonadati</taxon>
        <taxon>Pseudomonadota</taxon>
        <taxon>Betaproteobacteria</taxon>
        <taxon>Burkholderiales</taxon>
        <taxon>Oxalobacteraceae</taxon>
        <taxon>Noviherbaspirillum</taxon>
    </lineage>
</organism>
<protein>
    <submittedName>
        <fullName evidence="1">Uncharacterized protein</fullName>
    </submittedName>
</protein>
<dbReference type="Proteomes" id="UP001158049">
    <property type="component" value="Unassembled WGS sequence"/>
</dbReference>
<dbReference type="EMBL" id="FXUL01000001">
    <property type="protein sequence ID" value="SMP45113.1"/>
    <property type="molecule type" value="Genomic_DNA"/>
</dbReference>